<dbReference type="InterPro" id="IPR027417">
    <property type="entry name" value="P-loop_NTPase"/>
</dbReference>
<reference evidence="2 3" key="1">
    <citation type="submission" date="2020-05" db="EMBL/GenBank/DDBJ databases">
        <title>Genome Sequencing of Type Strains.</title>
        <authorList>
            <person name="Lemaire J.F."/>
            <person name="Inderbitzin P."/>
            <person name="Gregorio O.A."/>
            <person name="Collins S.B."/>
            <person name="Wespe N."/>
            <person name="Knight-Connoni V."/>
        </authorList>
    </citation>
    <scope>NUCLEOTIDE SEQUENCE [LARGE SCALE GENOMIC DNA]</scope>
    <source>
        <strain evidence="2 3">ATCC 25174</strain>
    </source>
</reference>
<name>A0A7Y6A3Y1_9CELL</name>
<evidence type="ECO:0000313" key="3">
    <source>
        <dbReference type="Proteomes" id="UP000565724"/>
    </source>
</evidence>
<evidence type="ECO:0000256" key="1">
    <source>
        <dbReference type="SAM" id="MobiDB-lite"/>
    </source>
</evidence>
<proteinExistence type="predicted"/>
<dbReference type="GO" id="GO:0005524">
    <property type="term" value="F:ATP binding"/>
    <property type="evidence" value="ECO:0007669"/>
    <property type="project" value="UniProtKB-KW"/>
</dbReference>
<dbReference type="AlphaFoldDB" id="A0A7Y6A3Y1"/>
<dbReference type="SUPFAM" id="SSF52540">
    <property type="entry name" value="P-loop containing nucleoside triphosphate hydrolases"/>
    <property type="match status" value="1"/>
</dbReference>
<sequence>MWTCTPSSRRTRTESPSCSTRRSSVSSSTWDPDAVVVISPRRRSEVIDALRRGTVPQQGLDVLAVGLEKFESAIDGELTTVANGGGQFKAVRGEYGSGKTFFTRWLVERAKRERFAAAEIQISETETPLHKLETVYRRLVESLSTAEAPPSALRDVVDGWFHVLTEDVIATGTVDPSDATALERATDELMELRLAGVSRTAPAFATVLRGYRRARAEGDAVQAEGLLAWLGGQPHVAASVRRAAGVRGELDHFGALGFLQGLLTVLRDSDYRGLVVVLDEVETLQRVRSDVREKSLNALRQLIDEVDGGRFPGLYLVMTGTPAFFDGQQGVQRLAPLAQRLAVDFDTDARFDNPRAVQIRLPGFTPDSLRSLGMRVRDIYAAGATSPDRIETVVDDRYIELLAGAVAGELGGRVGVAPRLFLKKLVGDVLDRVDQFADFDPRQHYKLTISGSELTETELEASHLGDARAAIRTAPASVDDIDLDL</sequence>
<dbReference type="NCBIfam" id="NF033438">
    <property type="entry name" value="BREX_BrxD"/>
    <property type="match status" value="1"/>
</dbReference>
<dbReference type="InterPro" id="IPR021228">
    <property type="entry name" value="BrxD"/>
</dbReference>
<dbReference type="EMBL" id="JABMCI010000067">
    <property type="protein sequence ID" value="NUU18465.1"/>
    <property type="molecule type" value="Genomic_DNA"/>
</dbReference>
<protein>
    <submittedName>
        <fullName evidence="2">BREX system ATP-binding protein BrxD</fullName>
    </submittedName>
</protein>
<accession>A0A7Y6A3Y1</accession>
<organism evidence="2 3">
    <name type="scientific">Cellulomonas humilata</name>
    <dbReference type="NCBI Taxonomy" id="144055"/>
    <lineage>
        <taxon>Bacteria</taxon>
        <taxon>Bacillati</taxon>
        <taxon>Actinomycetota</taxon>
        <taxon>Actinomycetes</taxon>
        <taxon>Micrococcales</taxon>
        <taxon>Cellulomonadaceae</taxon>
        <taxon>Cellulomonas</taxon>
    </lineage>
</organism>
<keyword evidence="2" id="KW-0067">ATP-binding</keyword>
<feature type="region of interest" description="Disordered" evidence="1">
    <location>
        <begin position="1"/>
        <end position="27"/>
    </location>
</feature>
<evidence type="ECO:0000313" key="2">
    <source>
        <dbReference type="EMBL" id="NUU18465.1"/>
    </source>
</evidence>
<comment type="caution">
    <text evidence="2">The sequence shown here is derived from an EMBL/GenBank/DDBJ whole genome shotgun (WGS) entry which is preliminary data.</text>
</comment>
<keyword evidence="3" id="KW-1185">Reference proteome</keyword>
<dbReference type="Proteomes" id="UP000565724">
    <property type="component" value="Unassembled WGS sequence"/>
</dbReference>
<dbReference type="Pfam" id="PF10923">
    <property type="entry name" value="BrxC_BrxD"/>
    <property type="match status" value="1"/>
</dbReference>
<keyword evidence="2" id="KW-0547">Nucleotide-binding</keyword>
<gene>
    <name evidence="2" type="primary">brxD</name>
    <name evidence="2" type="ORF">HP550_14505</name>
</gene>